<keyword evidence="1" id="KW-0175">Coiled coil</keyword>
<reference evidence="3" key="2">
    <citation type="submission" date="2021-08" db="EMBL/GenBank/DDBJ databases">
        <authorList>
            <person name="Gostincar C."/>
            <person name="Sun X."/>
            <person name="Song Z."/>
            <person name="Gunde-Cimerman N."/>
        </authorList>
    </citation>
    <scope>NUCLEOTIDE SEQUENCE</scope>
    <source>
        <strain evidence="3">EXF-9911</strain>
    </source>
</reference>
<sequence length="587" mass="66720">MDPDITDSALEDIRFLFHKKPSDPDIIHCWNAVKVHQIMYNNPETVELVSLGDHREPAYTATINKRLLTRLSPYFKALLEGGFSESTMESLPLDSYPHELRMFEQWLSAGIINIEGGWPTYDKLFLYLFADYYDIPALRREAMSSLTKHEEKPPGSFHLIAHVLGFVLSSSPLYKFLVETCTQHFTPQYKAGGYEELTKEFLYDMFLSLANKSARKPCRCCHNPCDYHEHDDEEEWKKNLPNAFSNMEERMTEKTESVSSSDQIQESQTSELQATIKAHLKRQERLEAQLEATRQETRLLQETYDKHIKSIDGPENSLSEAEVERLIQEKGLPLPQESDNLLIHAINEWSRYKNLSEEKEQKITGLLTRICTADAILELNFPKQLRELYEQMNESSKSNMTHFSQAMKENAALISDLKDSGHAKQIEIVKLETESFEKLFAFRRAMREAVDLICGDEISITKRIDEIRGDLAAQDLALESVVDDSNIAKIELLKVARNERDGIYSTLGVSSCLGAHLAIGNLKLAQLDSGILRKAIGDFEDEAAVAEIKRLRRADLELVKVVSALDGVAGDSNVAKIDNLKATSRNE</sequence>
<dbReference type="PROSITE" id="PS50097">
    <property type="entry name" value="BTB"/>
    <property type="match status" value="1"/>
</dbReference>
<accession>A0A9P8ESW2</accession>
<dbReference type="InterPro" id="IPR000210">
    <property type="entry name" value="BTB/POZ_dom"/>
</dbReference>
<dbReference type="OrthoDB" id="3946017at2759"/>
<gene>
    <name evidence="3" type="ORF">KCU76_g3007</name>
</gene>
<name>A0A9P8ESW2_AURME</name>
<proteinExistence type="predicted"/>
<dbReference type="Proteomes" id="UP000779574">
    <property type="component" value="Unassembled WGS sequence"/>
</dbReference>
<dbReference type="Gene3D" id="3.30.710.10">
    <property type="entry name" value="Potassium Channel Kv1.1, Chain A"/>
    <property type="match status" value="1"/>
</dbReference>
<evidence type="ECO:0000259" key="2">
    <source>
        <dbReference type="PROSITE" id="PS50097"/>
    </source>
</evidence>
<feature type="non-terminal residue" evidence="3">
    <location>
        <position position="1"/>
    </location>
</feature>
<protein>
    <recommendedName>
        <fullName evidence="2">BTB domain-containing protein</fullName>
    </recommendedName>
</protein>
<dbReference type="EMBL" id="JAHFXF010000077">
    <property type="protein sequence ID" value="KAG9697438.1"/>
    <property type="molecule type" value="Genomic_DNA"/>
</dbReference>
<feature type="coiled-coil region" evidence="1">
    <location>
        <begin position="269"/>
        <end position="303"/>
    </location>
</feature>
<reference evidence="3" key="1">
    <citation type="journal article" date="2021" name="J Fungi (Basel)">
        <title>Virulence traits and population genomics of the black yeast Aureobasidium melanogenum.</title>
        <authorList>
            <person name="Cernosa A."/>
            <person name="Sun X."/>
            <person name="Gostincar C."/>
            <person name="Fang C."/>
            <person name="Gunde-Cimerman N."/>
            <person name="Song Z."/>
        </authorList>
    </citation>
    <scope>NUCLEOTIDE SEQUENCE</scope>
    <source>
        <strain evidence="3">EXF-9911</strain>
    </source>
</reference>
<feature type="domain" description="BTB" evidence="2">
    <location>
        <begin position="63"/>
        <end position="116"/>
    </location>
</feature>
<comment type="caution">
    <text evidence="3">The sequence shown here is derived from an EMBL/GenBank/DDBJ whole genome shotgun (WGS) entry which is preliminary data.</text>
</comment>
<evidence type="ECO:0000313" key="3">
    <source>
        <dbReference type="EMBL" id="KAG9697438.1"/>
    </source>
</evidence>
<evidence type="ECO:0000256" key="1">
    <source>
        <dbReference type="SAM" id="Coils"/>
    </source>
</evidence>
<organism evidence="3 4">
    <name type="scientific">Aureobasidium melanogenum</name>
    <name type="common">Aureobasidium pullulans var. melanogenum</name>
    <dbReference type="NCBI Taxonomy" id="46634"/>
    <lineage>
        <taxon>Eukaryota</taxon>
        <taxon>Fungi</taxon>
        <taxon>Dikarya</taxon>
        <taxon>Ascomycota</taxon>
        <taxon>Pezizomycotina</taxon>
        <taxon>Dothideomycetes</taxon>
        <taxon>Dothideomycetidae</taxon>
        <taxon>Dothideales</taxon>
        <taxon>Saccotheciaceae</taxon>
        <taxon>Aureobasidium</taxon>
    </lineage>
</organism>
<evidence type="ECO:0000313" key="4">
    <source>
        <dbReference type="Proteomes" id="UP000779574"/>
    </source>
</evidence>
<dbReference type="InterPro" id="IPR011333">
    <property type="entry name" value="SKP1/BTB/POZ_sf"/>
</dbReference>
<dbReference type="AlphaFoldDB" id="A0A9P8ESW2"/>